<evidence type="ECO:0000256" key="1">
    <source>
        <dbReference type="ARBA" id="ARBA00022578"/>
    </source>
</evidence>
<dbReference type="EMBL" id="JBCNJP010000013">
    <property type="protein sequence ID" value="KAK9069470.1"/>
    <property type="molecule type" value="Genomic_DNA"/>
</dbReference>
<evidence type="ECO:0000256" key="7">
    <source>
        <dbReference type="PROSITE-ProRule" id="PRU00047"/>
    </source>
</evidence>
<feature type="domain" description="SWIM-type" evidence="10">
    <location>
        <begin position="531"/>
        <end position="563"/>
    </location>
</feature>
<dbReference type="GO" id="GO:0003677">
    <property type="term" value="F:DNA binding"/>
    <property type="evidence" value="ECO:0007669"/>
    <property type="project" value="UniProtKB-KW"/>
</dbReference>
<dbReference type="InterPro" id="IPR001207">
    <property type="entry name" value="Transposase_mutator"/>
</dbReference>
<protein>
    <recommendedName>
        <fullName evidence="13">Transposase</fullName>
    </recommendedName>
</protein>
<keyword evidence="5" id="KW-0238">DNA-binding</keyword>
<feature type="compositionally biased region" description="Basic residues" evidence="8">
    <location>
        <begin position="613"/>
        <end position="622"/>
    </location>
</feature>
<feature type="region of interest" description="Disordered" evidence="8">
    <location>
        <begin position="606"/>
        <end position="673"/>
    </location>
</feature>
<evidence type="ECO:0000256" key="4">
    <source>
        <dbReference type="ARBA" id="ARBA00022833"/>
    </source>
</evidence>
<dbReference type="Pfam" id="PF03108">
    <property type="entry name" value="DBD_Tnp_Mut"/>
    <property type="match status" value="1"/>
</dbReference>
<evidence type="ECO:0000259" key="10">
    <source>
        <dbReference type="PROSITE" id="PS50966"/>
    </source>
</evidence>
<sequence length="673" mass="78141">MEDEYVDDMESPTWEIMAQSPTLESNVEQVMTKCQNDIEQPNSHEGVHDEDEPEYPLSDESYHSIYSTDDEVDPPYYQEAIYSKKSPIIKVNSRFENVTDFRRTLIHYAIVNEFEYNLEKSEPTRVTAICTNQECKWRIHASVNQDGITFQVKTFVDTHSCIRSNKSGNKLASQGWVASIVKDKLKSDGDVSPTELQKWIMKNYNVDVPYFKVFRGKEQAFNGLYGKWEDSFEKINAFKEELLSRNPGSVVDIEFEMEGNKKLFLRFFISLIACSKGFLDGCRPYIALDACHLKGKFNGVLVAATSVDGNNAMFPVAFGVLESENKNSWIWFLELLRKAIGTPEGLVISSDMQKGLEVAILQVYPNVEHRECIRHLYSNFKKHYRGDIFTRNLWRAARTFNATEHERCLTEIGKENNDALTYINENHKKIWSRSKFGTKCKCDYITNNISEAFNAWVGELRYHPVLDLLDSIREKIMVRFDKKRSNLKTWKGTLVPNVKSYLNRISKNLGDYEVCRSGENRAEVKRSEKRWEVILDERTCTCRVWQVKGVPCYHATAFIAFKRDPNWDKYVDSYFTLDKYKLAYALEVAPMPAKDQWVHIDTEKIYPPTIKRPPGRPRKNRIKASDEPKKRHKCRRCGEYGHHAKTCKNPSSQHQPSTSKRPRGKSTQEREIN</sequence>
<dbReference type="Proteomes" id="UP001408789">
    <property type="component" value="Unassembled WGS sequence"/>
</dbReference>
<keyword evidence="12" id="KW-1185">Reference proteome</keyword>
<keyword evidence="2" id="KW-0479">Metal-binding</keyword>
<dbReference type="InterPro" id="IPR036875">
    <property type="entry name" value="Znf_CCHC_sf"/>
</dbReference>
<evidence type="ECO:0000256" key="2">
    <source>
        <dbReference type="ARBA" id="ARBA00022723"/>
    </source>
</evidence>
<dbReference type="InterPro" id="IPR006564">
    <property type="entry name" value="Znf_PMZ"/>
</dbReference>
<dbReference type="PROSITE" id="PS50966">
    <property type="entry name" value="ZF_SWIM"/>
    <property type="match status" value="1"/>
</dbReference>
<dbReference type="GO" id="GO:0006313">
    <property type="term" value="P:DNA transposition"/>
    <property type="evidence" value="ECO:0007669"/>
    <property type="project" value="InterPro"/>
</dbReference>
<evidence type="ECO:0000256" key="3">
    <source>
        <dbReference type="ARBA" id="ARBA00022771"/>
    </source>
</evidence>
<dbReference type="PANTHER" id="PTHR31973">
    <property type="entry name" value="POLYPROTEIN, PUTATIVE-RELATED"/>
    <property type="match status" value="1"/>
</dbReference>
<keyword evidence="4" id="KW-0862">Zinc</keyword>
<gene>
    <name evidence="11" type="ORF">SSX86_011374</name>
</gene>
<organism evidence="11 12">
    <name type="scientific">Deinandra increscens subsp. villosa</name>
    <dbReference type="NCBI Taxonomy" id="3103831"/>
    <lineage>
        <taxon>Eukaryota</taxon>
        <taxon>Viridiplantae</taxon>
        <taxon>Streptophyta</taxon>
        <taxon>Embryophyta</taxon>
        <taxon>Tracheophyta</taxon>
        <taxon>Spermatophyta</taxon>
        <taxon>Magnoliopsida</taxon>
        <taxon>eudicotyledons</taxon>
        <taxon>Gunneridae</taxon>
        <taxon>Pentapetalae</taxon>
        <taxon>asterids</taxon>
        <taxon>campanulids</taxon>
        <taxon>Asterales</taxon>
        <taxon>Asteraceae</taxon>
        <taxon>Asteroideae</taxon>
        <taxon>Heliantheae alliance</taxon>
        <taxon>Madieae</taxon>
        <taxon>Madiinae</taxon>
        <taxon>Deinandra</taxon>
    </lineage>
</organism>
<dbReference type="PROSITE" id="PS01007">
    <property type="entry name" value="TRANSPOSASE_MUTATOR"/>
    <property type="match status" value="1"/>
</dbReference>
<dbReference type="GO" id="GO:0008270">
    <property type="term" value="F:zinc ion binding"/>
    <property type="evidence" value="ECO:0007669"/>
    <property type="project" value="UniProtKB-KW"/>
</dbReference>
<dbReference type="SUPFAM" id="SSF57756">
    <property type="entry name" value="Retrovirus zinc finger-like domains"/>
    <property type="match status" value="1"/>
</dbReference>
<dbReference type="Pfam" id="PF10551">
    <property type="entry name" value="MULE"/>
    <property type="match status" value="1"/>
</dbReference>
<dbReference type="Pfam" id="PF04434">
    <property type="entry name" value="SWIM"/>
    <property type="match status" value="1"/>
</dbReference>
<dbReference type="AlphaFoldDB" id="A0AAP0DAR8"/>
<keyword evidence="3 7" id="KW-0863">Zinc-finger</keyword>
<accession>A0AAP0DAR8</accession>
<feature type="region of interest" description="Disordered" evidence="8">
    <location>
        <begin position="35"/>
        <end position="60"/>
    </location>
</feature>
<proteinExistence type="predicted"/>
<dbReference type="InterPro" id="IPR007527">
    <property type="entry name" value="Znf_SWIM"/>
</dbReference>
<name>A0AAP0DAR8_9ASTR</name>
<comment type="caution">
    <text evidence="11">The sequence shown here is derived from an EMBL/GenBank/DDBJ whole genome shotgun (WGS) entry which is preliminary data.</text>
</comment>
<reference evidence="11 12" key="1">
    <citation type="submission" date="2024-04" db="EMBL/GenBank/DDBJ databases">
        <title>The reference genome of an endangered Asteraceae, Deinandra increscens subsp. villosa, native to the Central Coast of California.</title>
        <authorList>
            <person name="Guilliams M."/>
            <person name="Hasenstab-Lehman K."/>
            <person name="Meyer R."/>
            <person name="Mcevoy S."/>
        </authorList>
    </citation>
    <scope>NUCLEOTIDE SEQUENCE [LARGE SCALE GENOMIC DNA]</scope>
    <source>
        <tissue evidence="11">Leaf</tissue>
    </source>
</reference>
<evidence type="ECO:0000256" key="5">
    <source>
        <dbReference type="ARBA" id="ARBA00023125"/>
    </source>
</evidence>
<evidence type="ECO:0000259" key="9">
    <source>
        <dbReference type="PROSITE" id="PS50158"/>
    </source>
</evidence>
<evidence type="ECO:0000256" key="6">
    <source>
        <dbReference type="ARBA" id="ARBA00023172"/>
    </source>
</evidence>
<dbReference type="PROSITE" id="PS50158">
    <property type="entry name" value="ZF_CCHC"/>
    <property type="match status" value="1"/>
</dbReference>
<feature type="compositionally biased region" description="Polar residues" evidence="8">
    <location>
        <begin position="648"/>
        <end position="659"/>
    </location>
</feature>
<keyword evidence="1" id="KW-0815">Transposition</keyword>
<evidence type="ECO:0000313" key="11">
    <source>
        <dbReference type="EMBL" id="KAK9069470.1"/>
    </source>
</evidence>
<dbReference type="GO" id="GO:0004803">
    <property type="term" value="F:transposase activity"/>
    <property type="evidence" value="ECO:0007669"/>
    <property type="project" value="InterPro"/>
</dbReference>
<evidence type="ECO:0000256" key="8">
    <source>
        <dbReference type="SAM" id="MobiDB-lite"/>
    </source>
</evidence>
<keyword evidence="6" id="KW-0233">DNA recombination</keyword>
<evidence type="ECO:0008006" key="13">
    <source>
        <dbReference type="Google" id="ProtNLM"/>
    </source>
</evidence>
<dbReference type="PANTHER" id="PTHR31973:SF188">
    <property type="entry name" value="POLYPROTEIN, PUTATIVE-RELATED"/>
    <property type="match status" value="1"/>
</dbReference>
<dbReference type="InterPro" id="IPR018289">
    <property type="entry name" value="MULE_transposase_dom"/>
</dbReference>
<dbReference type="SMART" id="SM00575">
    <property type="entry name" value="ZnF_PMZ"/>
    <property type="match status" value="1"/>
</dbReference>
<feature type="domain" description="CCHC-type" evidence="9">
    <location>
        <begin position="633"/>
        <end position="649"/>
    </location>
</feature>
<evidence type="ECO:0000313" key="12">
    <source>
        <dbReference type="Proteomes" id="UP001408789"/>
    </source>
</evidence>
<dbReference type="InterPro" id="IPR001878">
    <property type="entry name" value="Znf_CCHC"/>
</dbReference>
<dbReference type="InterPro" id="IPR004332">
    <property type="entry name" value="Transposase_MuDR"/>
</dbReference>